<dbReference type="WBParaSite" id="RSKR_0000559300.1">
    <property type="protein sequence ID" value="RSKR_0000559300.1"/>
    <property type="gene ID" value="RSKR_0000559300"/>
</dbReference>
<organism evidence="1 2">
    <name type="scientific">Rhabditophanes sp. KR3021</name>
    <dbReference type="NCBI Taxonomy" id="114890"/>
    <lineage>
        <taxon>Eukaryota</taxon>
        <taxon>Metazoa</taxon>
        <taxon>Ecdysozoa</taxon>
        <taxon>Nematoda</taxon>
        <taxon>Chromadorea</taxon>
        <taxon>Rhabditida</taxon>
        <taxon>Tylenchina</taxon>
        <taxon>Panagrolaimomorpha</taxon>
        <taxon>Strongyloidoidea</taxon>
        <taxon>Alloionematidae</taxon>
        <taxon>Rhabditophanes</taxon>
    </lineage>
</organism>
<accession>A0AC35TYC8</accession>
<protein>
    <submittedName>
        <fullName evidence="2">GPN-loop GTPase</fullName>
    </submittedName>
</protein>
<name>A0AC35TYC8_9BILA</name>
<sequence length="368" mass="41118">MSDNLENTKEPVIVEEPTMESESSTSAGAKPSSIPPYVIEKPTADSAPVIITLGMAGSGKTSFVSRLASYLHEQKNPPYLINLDPATSRVPFPANIDIRDTVKYKEVMKQFNLGPNGAIMTSLNLICTQFDKIMDILKERSKMVNHIVIDTPGQIEAFTWSASGTIITDSLASSHPTMIAYVIDSARAVNPTTFMSNMLYACSILYRTKLPFFIVFNKSDVVKPTFALKWMKDFESFQDSLEDTQSTYMTDLTRSLSLVLDSFYENINAVCVSSKTGEGMDKVLEVIQKCKSEYFESYRPMYDERMKEELIKREGAIKQDAEIKEKNVLGNKIDIDSADLIESLKSKVHLGGVDEENKEDSHNFTSVP</sequence>
<dbReference type="Proteomes" id="UP000095286">
    <property type="component" value="Unplaced"/>
</dbReference>
<evidence type="ECO:0000313" key="2">
    <source>
        <dbReference type="WBParaSite" id="RSKR_0000559300.1"/>
    </source>
</evidence>
<proteinExistence type="predicted"/>
<evidence type="ECO:0000313" key="1">
    <source>
        <dbReference type="Proteomes" id="UP000095286"/>
    </source>
</evidence>
<reference evidence="2" key="1">
    <citation type="submission" date="2016-11" db="UniProtKB">
        <authorList>
            <consortium name="WormBaseParasite"/>
        </authorList>
    </citation>
    <scope>IDENTIFICATION</scope>
    <source>
        <strain evidence="2">KR3021</strain>
    </source>
</reference>